<dbReference type="Pfam" id="PF09438">
    <property type="entry name" value="DUF2017"/>
    <property type="match status" value="1"/>
</dbReference>
<sequence>MGDRAAGTGVSRDTPVVLQISVIEAAHLADLVGQFAELLADSPADGSARPDDPALARLVPDAYRDDASAAQEFRSLTAGDLLRRRRDEAEAVLRDLSPGGAPWDAGGLSDDRLTETVEIRLTRAGAQAWLRTLNALRLVLATRLGIDAEDDHRDGDPRFAIYDWLGYRLDAIVAALDA</sequence>
<keyword evidence="2" id="KW-1185">Reference proteome</keyword>
<gene>
    <name evidence="1" type="ORF">H9651_02880</name>
</gene>
<protein>
    <submittedName>
        <fullName evidence="1">DUF2017 family protein</fullName>
    </submittedName>
</protein>
<reference evidence="1 2" key="1">
    <citation type="submission" date="2020-08" db="EMBL/GenBank/DDBJ databases">
        <title>A Genomic Blueprint of the Chicken Gut Microbiome.</title>
        <authorList>
            <person name="Gilroy R."/>
            <person name="Ravi A."/>
            <person name="Getino M."/>
            <person name="Pursley I."/>
            <person name="Horton D.L."/>
            <person name="Alikhan N.-F."/>
            <person name="Baker D."/>
            <person name="Gharbi K."/>
            <person name="Hall N."/>
            <person name="Watson M."/>
            <person name="Adriaenssens E.M."/>
            <person name="Foster-Nyarko E."/>
            <person name="Jarju S."/>
            <person name="Secka A."/>
            <person name="Antonio M."/>
            <person name="Oren A."/>
            <person name="Chaudhuri R."/>
            <person name="La Ragione R.M."/>
            <person name="Hildebrand F."/>
            <person name="Pallen M.J."/>
        </authorList>
    </citation>
    <scope>NUCLEOTIDE SEQUENCE [LARGE SCALE GENOMIC DNA]</scope>
    <source>
        <strain evidence="1 2">Sa4CUA7</strain>
    </source>
</reference>
<organism evidence="1 2">
    <name type="scientific">Microbacterium pullorum</name>
    <dbReference type="NCBI Taxonomy" id="2762236"/>
    <lineage>
        <taxon>Bacteria</taxon>
        <taxon>Bacillati</taxon>
        <taxon>Actinomycetota</taxon>
        <taxon>Actinomycetes</taxon>
        <taxon>Micrococcales</taxon>
        <taxon>Microbacteriaceae</taxon>
        <taxon>Microbacterium</taxon>
    </lineage>
</organism>
<evidence type="ECO:0000313" key="1">
    <source>
        <dbReference type="EMBL" id="MBD7956575.1"/>
    </source>
</evidence>
<dbReference type="Proteomes" id="UP000648352">
    <property type="component" value="Unassembled WGS sequence"/>
</dbReference>
<name>A0ABR8RZA2_9MICO</name>
<proteinExistence type="predicted"/>
<evidence type="ECO:0000313" key="2">
    <source>
        <dbReference type="Proteomes" id="UP000648352"/>
    </source>
</evidence>
<comment type="caution">
    <text evidence="1">The sequence shown here is derived from an EMBL/GenBank/DDBJ whole genome shotgun (WGS) entry which is preliminary data.</text>
</comment>
<dbReference type="EMBL" id="JACSQP010000002">
    <property type="protein sequence ID" value="MBD7956575.1"/>
    <property type="molecule type" value="Genomic_DNA"/>
</dbReference>
<dbReference type="InterPro" id="IPR018561">
    <property type="entry name" value="AosR"/>
</dbReference>
<accession>A0ABR8RZA2</accession>